<protein>
    <submittedName>
        <fullName evidence="1">Uncharacterized protein</fullName>
    </submittedName>
</protein>
<reference evidence="1" key="1">
    <citation type="submission" date="2018-02" db="EMBL/GenBank/DDBJ databases">
        <title>Rhizophora mucronata_Transcriptome.</title>
        <authorList>
            <person name="Meera S.P."/>
            <person name="Sreeshan A."/>
            <person name="Augustine A."/>
        </authorList>
    </citation>
    <scope>NUCLEOTIDE SEQUENCE</scope>
    <source>
        <tissue evidence="1">Leaf</tissue>
    </source>
</reference>
<sequence>MECHCRLGQVFLIVGANVSIYLP</sequence>
<dbReference type="AlphaFoldDB" id="A0A2P2NF28"/>
<dbReference type="EMBL" id="GGEC01060594">
    <property type="protein sequence ID" value="MBX41078.1"/>
    <property type="molecule type" value="Transcribed_RNA"/>
</dbReference>
<organism evidence="1">
    <name type="scientific">Rhizophora mucronata</name>
    <name type="common">Asiatic mangrove</name>
    <dbReference type="NCBI Taxonomy" id="61149"/>
    <lineage>
        <taxon>Eukaryota</taxon>
        <taxon>Viridiplantae</taxon>
        <taxon>Streptophyta</taxon>
        <taxon>Embryophyta</taxon>
        <taxon>Tracheophyta</taxon>
        <taxon>Spermatophyta</taxon>
        <taxon>Magnoliopsida</taxon>
        <taxon>eudicotyledons</taxon>
        <taxon>Gunneridae</taxon>
        <taxon>Pentapetalae</taxon>
        <taxon>rosids</taxon>
        <taxon>fabids</taxon>
        <taxon>Malpighiales</taxon>
        <taxon>Rhizophoraceae</taxon>
        <taxon>Rhizophora</taxon>
    </lineage>
</organism>
<accession>A0A2P2NF28</accession>
<name>A0A2P2NF28_RHIMU</name>
<evidence type="ECO:0000313" key="1">
    <source>
        <dbReference type="EMBL" id="MBX41078.1"/>
    </source>
</evidence>
<proteinExistence type="predicted"/>